<gene>
    <name evidence="9" type="primary">tsaC</name>
    <name evidence="11" type="ORF">QC825_03340</name>
</gene>
<comment type="similarity">
    <text evidence="9">Belongs to the SUA5 family. TsaC subfamily.</text>
</comment>
<dbReference type="Proteomes" id="UP001269375">
    <property type="component" value="Unassembled WGS sequence"/>
</dbReference>
<dbReference type="InterPro" id="IPR023535">
    <property type="entry name" value="TC-AMP_synthase"/>
</dbReference>
<comment type="caution">
    <text evidence="11">The sequence shown here is derived from an EMBL/GenBank/DDBJ whole genome shotgun (WGS) entry which is preliminary data.</text>
</comment>
<dbReference type="InterPro" id="IPR006070">
    <property type="entry name" value="Sua5-like_dom"/>
</dbReference>
<keyword evidence="12" id="KW-1185">Reference proteome</keyword>
<proteinExistence type="inferred from homology"/>
<evidence type="ECO:0000256" key="2">
    <source>
        <dbReference type="ARBA" id="ARBA00022490"/>
    </source>
</evidence>
<evidence type="ECO:0000256" key="6">
    <source>
        <dbReference type="ARBA" id="ARBA00022741"/>
    </source>
</evidence>
<dbReference type="PANTHER" id="PTHR17490">
    <property type="entry name" value="SUA5"/>
    <property type="match status" value="1"/>
</dbReference>
<dbReference type="InterPro" id="IPR017945">
    <property type="entry name" value="DHBP_synth_RibB-like_a/b_dom"/>
</dbReference>
<comment type="subcellular location">
    <subcellularLocation>
        <location evidence="1 9">Cytoplasm</location>
    </subcellularLocation>
</comment>
<organism evidence="11 12">
    <name type="scientific">Larsenimonas suaedae</name>
    <dbReference type="NCBI Taxonomy" id="1851019"/>
    <lineage>
        <taxon>Bacteria</taxon>
        <taxon>Pseudomonadati</taxon>
        <taxon>Pseudomonadota</taxon>
        <taxon>Gammaproteobacteria</taxon>
        <taxon>Oceanospirillales</taxon>
        <taxon>Halomonadaceae</taxon>
        <taxon>Larsenimonas</taxon>
    </lineage>
</organism>
<evidence type="ECO:0000256" key="5">
    <source>
        <dbReference type="ARBA" id="ARBA00022695"/>
    </source>
</evidence>
<keyword evidence="4 9" id="KW-0819">tRNA processing</keyword>
<dbReference type="HAMAP" id="MF_01852">
    <property type="entry name" value="TsaC"/>
    <property type="match status" value="1"/>
</dbReference>
<reference evidence="11 12" key="1">
    <citation type="submission" date="2023-04" db="EMBL/GenBank/DDBJ databases">
        <title>A long-awaited taxogenomic arrangement of the family Halomonadaceae.</title>
        <authorList>
            <person name="De La Haba R."/>
            <person name="Chuvochina M."/>
            <person name="Wittouck S."/>
            <person name="Arahal D.R."/>
            <person name="Sanchez-Porro C."/>
            <person name="Hugenholtz P."/>
            <person name="Ventosa A."/>
        </authorList>
    </citation>
    <scope>NUCLEOTIDE SEQUENCE [LARGE SCALE GENOMIC DNA]</scope>
    <source>
        <strain evidence="11 12">DSM 22428</strain>
    </source>
</reference>
<protein>
    <recommendedName>
        <fullName evidence="9">Threonylcarbamoyl-AMP synthase</fullName>
        <shortName evidence="9">TC-AMP synthase</shortName>
        <ecNumber evidence="9">2.7.7.87</ecNumber>
    </recommendedName>
    <alternativeName>
        <fullName evidence="9">L-threonylcarbamoyladenylate synthase</fullName>
    </alternativeName>
    <alternativeName>
        <fullName evidence="9">t(6)A37 threonylcarbamoyladenosine biosynthesis protein TsaC</fullName>
    </alternativeName>
    <alternativeName>
        <fullName evidence="9">tRNA threonylcarbamoyladenosine biosynthesis protein TsaC</fullName>
    </alternativeName>
</protein>
<evidence type="ECO:0000313" key="11">
    <source>
        <dbReference type="EMBL" id="MDR5895112.1"/>
    </source>
</evidence>
<feature type="domain" description="YrdC-like" evidence="10">
    <location>
        <begin position="4"/>
        <end position="185"/>
    </location>
</feature>
<keyword evidence="6 9" id="KW-0547">Nucleotide-binding</keyword>
<evidence type="ECO:0000256" key="1">
    <source>
        <dbReference type="ARBA" id="ARBA00004496"/>
    </source>
</evidence>
<evidence type="ECO:0000256" key="9">
    <source>
        <dbReference type="HAMAP-Rule" id="MF_01852"/>
    </source>
</evidence>
<evidence type="ECO:0000259" key="10">
    <source>
        <dbReference type="PROSITE" id="PS51163"/>
    </source>
</evidence>
<accession>A0ABU1GU47</accession>
<dbReference type="EC" id="2.7.7.87" evidence="9"/>
<keyword evidence="3 9" id="KW-0808">Transferase</keyword>
<comment type="catalytic activity">
    <reaction evidence="8 9">
        <text>L-threonine + hydrogencarbonate + ATP = L-threonylcarbamoyladenylate + diphosphate + H2O</text>
        <dbReference type="Rhea" id="RHEA:36407"/>
        <dbReference type="ChEBI" id="CHEBI:15377"/>
        <dbReference type="ChEBI" id="CHEBI:17544"/>
        <dbReference type="ChEBI" id="CHEBI:30616"/>
        <dbReference type="ChEBI" id="CHEBI:33019"/>
        <dbReference type="ChEBI" id="CHEBI:57926"/>
        <dbReference type="ChEBI" id="CHEBI:73682"/>
        <dbReference type="EC" id="2.7.7.87"/>
    </reaction>
</comment>
<sequence length="185" mass="19338">MVETVSLDQAAAWLHTGRVLAYPTEAVWGVGCDPDDARALEALLALKQRDPAKGVILIAASIEQCAPYLDGLTSSQRETLAAHWPGPTTFLVPDNGRAHPLVRGAHSSIALRVTDHPLVIELCTAFGGPLVSTSANQAGAPPCMSAEDILAHFPSAHDLAVLDGALGGRAAPSRIVDLDSGRVLR</sequence>
<evidence type="ECO:0000256" key="8">
    <source>
        <dbReference type="ARBA" id="ARBA00048366"/>
    </source>
</evidence>
<keyword evidence="7 9" id="KW-0067">ATP-binding</keyword>
<dbReference type="EMBL" id="JARWAO010000001">
    <property type="protein sequence ID" value="MDR5895112.1"/>
    <property type="molecule type" value="Genomic_DNA"/>
</dbReference>
<dbReference type="RefSeq" id="WP_251592148.1">
    <property type="nucleotide sequence ID" value="NZ_JAMLJI010000002.1"/>
</dbReference>
<dbReference type="InterPro" id="IPR050156">
    <property type="entry name" value="TC-AMP_synthase_SUA5"/>
</dbReference>
<dbReference type="PROSITE" id="PS51163">
    <property type="entry name" value="YRDC"/>
    <property type="match status" value="1"/>
</dbReference>
<dbReference type="SUPFAM" id="SSF55821">
    <property type="entry name" value="YrdC/RibB"/>
    <property type="match status" value="1"/>
</dbReference>
<comment type="function">
    <text evidence="9">Required for the formation of a threonylcarbamoyl group on adenosine at position 37 (t(6)A37) in tRNAs that read codons beginning with adenine. Catalyzes the conversion of L-threonine, HCO(3)(-)/CO(2) and ATP to give threonylcarbamoyl-AMP (TC-AMP) as the acyladenylate intermediate, with the release of diphosphate.</text>
</comment>
<dbReference type="PANTHER" id="PTHR17490:SF18">
    <property type="entry name" value="THREONYLCARBAMOYL-AMP SYNTHASE"/>
    <property type="match status" value="1"/>
</dbReference>
<name>A0ABU1GU47_9GAMM</name>
<keyword evidence="2 9" id="KW-0963">Cytoplasm</keyword>
<evidence type="ECO:0000313" key="12">
    <source>
        <dbReference type="Proteomes" id="UP001269375"/>
    </source>
</evidence>
<evidence type="ECO:0000256" key="3">
    <source>
        <dbReference type="ARBA" id="ARBA00022679"/>
    </source>
</evidence>
<keyword evidence="5 9" id="KW-0548">Nucleotidyltransferase</keyword>
<evidence type="ECO:0000256" key="4">
    <source>
        <dbReference type="ARBA" id="ARBA00022694"/>
    </source>
</evidence>
<dbReference type="Pfam" id="PF01300">
    <property type="entry name" value="Sua5_yciO_yrdC"/>
    <property type="match status" value="1"/>
</dbReference>
<dbReference type="Gene3D" id="3.90.870.10">
    <property type="entry name" value="DHBP synthase"/>
    <property type="match status" value="1"/>
</dbReference>
<evidence type="ECO:0000256" key="7">
    <source>
        <dbReference type="ARBA" id="ARBA00022840"/>
    </source>
</evidence>